<accession>A0A5C1QK60</accession>
<evidence type="ECO:0000313" key="11">
    <source>
        <dbReference type="Proteomes" id="UP000324209"/>
    </source>
</evidence>
<comment type="similarity">
    <text evidence="2">Belongs to the MscS (TC 1.A.23) family.</text>
</comment>
<keyword evidence="3" id="KW-1003">Cell membrane</keyword>
<dbReference type="GO" id="GO:0008381">
    <property type="term" value="F:mechanosensitive monoatomic ion channel activity"/>
    <property type="evidence" value="ECO:0007669"/>
    <property type="project" value="InterPro"/>
</dbReference>
<evidence type="ECO:0000256" key="4">
    <source>
        <dbReference type="ARBA" id="ARBA00022692"/>
    </source>
</evidence>
<dbReference type="SUPFAM" id="SSF50182">
    <property type="entry name" value="Sm-like ribonucleoproteins"/>
    <property type="match status" value="1"/>
</dbReference>
<dbReference type="Pfam" id="PF21082">
    <property type="entry name" value="MS_channel_3rd"/>
    <property type="match status" value="1"/>
</dbReference>
<feature type="domain" description="Mechanosensitive ion channel MscS C-terminal" evidence="9">
    <location>
        <begin position="197"/>
        <end position="277"/>
    </location>
</feature>
<dbReference type="InterPro" id="IPR023408">
    <property type="entry name" value="MscS_beta-dom_sf"/>
</dbReference>
<feature type="domain" description="Mechanosensitive ion channel MscS" evidence="8">
    <location>
        <begin position="123"/>
        <end position="187"/>
    </location>
</feature>
<dbReference type="PANTHER" id="PTHR30221:SF1">
    <property type="entry name" value="SMALL-CONDUCTANCE MECHANOSENSITIVE CHANNEL"/>
    <property type="match status" value="1"/>
</dbReference>
<dbReference type="PANTHER" id="PTHR30221">
    <property type="entry name" value="SMALL-CONDUCTANCE MECHANOSENSITIVE CHANNEL"/>
    <property type="match status" value="1"/>
</dbReference>
<proteinExistence type="inferred from homology"/>
<feature type="transmembrane region" description="Helical" evidence="7">
    <location>
        <begin position="6"/>
        <end position="27"/>
    </location>
</feature>
<dbReference type="Pfam" id="PF00924">
    <property type="entry name" value="MS_channel_2nd"/>
    <property type="match status" value="1"/>
</dbReference>
<evidence type="ECO:0000256" key="5">
    <source>
        <dbReference type="ARBA" id="ARBA00022989"/>
    </source>
</evidence>
<dbReference type="InterPro" id="IPR006685">
    <property type="entry name" value="MscS_channel_2nd"/>
</dbReference>
<dbReference type="InterPro" id="IPR011066">
    <property type="entry name" value="MscS_channel_C_sf"/>
</dbReference>
<dbReference type="InterPro" id="IPR049278">
    <property type="entry name" value="MS_channel_C"/>
</dbReference>
<dbReference type="KEGG" id="ock:EXM22_11125"/>
<reference evidence="10 11" key="1">
    <citation type="submission" date="2019-02" db="EMBL/GenBank/DDBJ databases">
        <title>Complete Genome Sequence and Methylome Analysis of free living Spirochaetas.</title>
        <authorList>
            <person name="Fomenkov A."/>
            <person name="Dubinina G."/>
            <person name="Leshcheva N."/>
            <person name="Mikheeva N."/>
            <person name="Grabovich M."/>
            <person name="Vincze T."/>
            <person name="Roberts R.J."/>
        </authorList>
    </citation>
    <scope>NUCLEOTIDE SEQUENCE [LARGE SCALE GENOMIC DNA]</scope>
    <source>
        <strain evidence="10 11">K2</strain>
    </source>
</reference>
<evidence type="ECO:0000256" key="2">
    <source>
        <dbReference type="ARBA" id="ARBA00008017"/>
    </source>
</evidence>
<name>A0A5C1QK60_9SPIO</name>
<evidence type="ECO:0000259" key="8">
    <source>
        <dbReference type="Pfam" id="PF00924"/>
    </source>
</evidence>
<keyword evidence="4 7" id="KW-0812">Transmembrane</keyword>
<dbReference type="GO" id="GO:0005886">
    <property type="term" value="C:plasma membrane"/>
    <property type="evidence" value="ECO:0007669"/>
    <property type="project" value="UniProtKB-SubCell"/>
</dbReference>
<feature type="transmembrane region" description="Helical" evidence="7">
    <location>
        <begin position="78"/>
        <end position="96"/>
    </location>
</feature>
<protein>
    <submittedName>
        <fullName evidence="10">Mechanosensitive ion channel</fullName>
    </submittedName>
</protein>
<feature type="transmembrane region" description="Helical" evidence="7">
    <location>
        <begin position="102"/>
        <end position="119"/>
    </location>
</feature>
<keyword evidence="11" id="KW-1185">Reference proteome</keyword>
<keyword evidence="5 7" id="KW-1133">Transmembrane helix</keyword>
<dbReference type="Gene3D" id="3.30.70.100">
    <property type="match status" value="1"/>
</dbReference>
<dbReference type="Gene3D" id="2.30.30.60">
    <property type="match status" value="1"/>
</dbReference>
<dbReference type="InterPro" id="IPR045275">
    <property type="entry name" value="MscS_archaea/bacteria_type"/>
</dbReference>
<evidence type="ECO:0000259" key="9">
    <source>
        <dbReference type="Pfam" id="PF21082"/>
    </source>
</evidence>
<evidence type="ECO:0000256" key="3">
    <source>
        <dbReference type="ARBA" id="ARBA00022475"/>
    </source>
</evidence>
<sequence length="295" mass="33727">MNKQLILYISLITLGGICLLITIQILYKMALKKRKSVIENLNYSESIETSTPLDRPVRSFKIRAKESVTTRFSIFRRVAVFVAFFAFIIGVSFPFIDKLPQAFISIMVGAAAIITGMAAKPFIENFLSGIAITASRMLNIGDTIKLNDYYGTIEDISATHTVIKLWDWRRYVIPNSSMINQEFINYNLHDKWLWAHVEFYVAYGSDMQLVKEIAEDTAKRSEHCLDFEDPAFWIMETNESSITCWIAAWASSPAEAWELKAEIRTALILDLHKAGINTHVNYYSMNKKDLDLPLE</sequence>
<gene>
    <name evidence="10" type="ORF">EXM22_11125</name>
</gene>
<dbReference type="OrthoDB" id="9775207at2"/>
<dbReference type="SUPFAM" id="SSF82689">
    <property type="entry name" value="Mechanosensitive channel protein MscS (YggB), C-terminal domain"/>
    <property type="match status" value="1"/>
</dbReference>
<evidence type="ECO:0000256" key="6">
    <source>
        <dbReference type="ARBA" id="ARBA00023136"/>
    </source>
</evidence>
<evidence type="ECO:0000256" key="1">
    <source>
        <dbReference type="ARBA" id="ARBA00004651"/>
    </source>
</evidence>
<dbReference type="Proteomes" id="UP000324209">
    <property type="component" value="Chromosome"/>
</dbReference>
<dbReference type="InterPro" id="IPR010920">
    <property type="entry name" value="LSM_dom_sf"/>
</dbReference>
<evidence type="ECO:0000256" key="7">
    <source>
        <dbReference type="SAM" id="Phobius"/>
    </source>
</evidence>
<organism evidence="10 11">
    <name type="scientific">Oceanispirochaeta crateris</name>
    <dbReference type="NCBI Taxonomy" id="2518645"/>
    <lineage>
        <taxon>Bacteria</taxon>
        <taxon>Pseudomonadati</taxon>
        <taxon>Spirochaetota</taxon>
        <taxon>Spirochaetia</taxon>
        <taxon>Spirochaetales</taxon>
        <taxon>Spirochaetaceae</taxon>
        <taxon>Oceanispirochaeta</taxon>
    </lineage>
</organism>
<dbReference type="EMBL" id="CP036150">
    <property type="protein sequence ID" value="QEN08513.1"/>
    <property type="molecule type" value="Genomic_DNA"/>
</dbReference>
<dbReference type="AlphaFoldDB" id="A0A5C1QK60"/>
<evidence type="ECO:0000313" key="10">
    <source>
        <dbReference type="EMBL" id="QEN08513.1"/>
    </source>
</evidence>
<keyword evidence="6 7" id="KW-0472">Membrane</keyword>
<comment type="subcellular location">
    <subcellularLocation>
        <location evidence="1">Cell membrane</location>
        <topology evidence="1">Multi-pass membrane protein</topology>
    </subcellularLocation>
</comment>
<dbReference type="Gene3D" id="1.10.287.1260">
    <property type="match status" value="1"/>
</dbReference>